<feature type="binding site" evidence="12">
    <location>
        <begin position="432"/>
        <end position="436"/>
    </location>
    <ligand>
        <name>substrate</name>
    </ligand>
</feature>
<accession>A0A366QZM1</accession>
<evidence type="ECO:0000256" key="1">
    <source>
        <dbReference type="ARBA" id="ARBA00001050"/>
    </source>
</evidence>
<evidence type="ECO:0000256" key="13">
    <source>
        <dbReference type="PIRSR" id="PIRSR001362-3"/>
    </source>
</evidence>
<dbReference type="PROSITE" id="PS00161">
    <property type="entry name" value="ISOCITRATE_LYASE"/>
    <property type="match status" value="1"/>
</dbReference>
<dbReference type="EMBL" id="QKXC01000265">
    <property type="protein sequence ID" value="RBR09450.1"/>
    <property type="molecule type" value="Genomic_DNA"/>
</dbReference>
<dbReference type="OrthoDB" id="4078635at2759"/>
<dbReference type="InterPro" id="IPR006254">
    <property type="entry name" value="Isocitrate_lyase"/>
</dbReference>
<keyword evidence="6" id="KW-0329">Glyoxylate bypass</keyword>
<keyword evidence="13" id="KW-0479">Metal-binding</keyword>
<feature type="active site" description="Proton acceptor" evidence="11">
    <location>
        <position position="215"/>
    </location>
</feature>
<dbReference type="NCBIfam" id="TIGR01346">
    <property type="entry name" value="isocit_lyase"/>
    <property type="match status" value="1"/>
</dbReference>
<dbReference type="Pfam" id="PF00463">
    <property type="entry name" value="ICL"/>
    <property type="match status" value="1"/>
</dbReference>
<evidence type="ECO:0000256" key="3">
    <source>
        <dbReference type="ARBA" id="ARBA00005704"/>
    </source>
</evidence>
<dbReference type="PANTHER" id="PTHR21631:SF3">
    <property type="entry name" value="BIFUNCTIONAL GLYOXYLATE CYCLE PROTEIN"/>
    <property type="match status" value="1"/>
</dbReference>
<dbReference type="AlphaFoldDB" id="A0A366QZM1"/>
<evidence type="ECO:0000256" key="9">
    <source>
        <dbReference type="ARBA" id="ARBA00023531"/>
    </source>
</evidence>
<evidence type="ECO:0000256" key="6">
    <source>
        <dbReference type="ARBA" id="ARBA00022435"/>
    </source>
</evidence>
<comment type="subunit">
    <text evidence="4">Homotetramer.</text>
</comment>
<evidence type="ECO:0000256" key="10">
    <source>
        <dbReference type="PIRNR" id="PIRNR001362"/>
    </source>
</evidence>
<dbReference type="PIRSF" id="PIRSF001362">
    <property type="entry name" value="Isocit_lyase"/>
    <property type="match status" value="1"/>
</dbReference>
<reference evidence="14 15" key="1">
    <citation type="submission" date="2018-06" db="EMBL/GenBank/DDBJ databases">
        <title>Fusarium incarnatum-equiseti species complex species 28.</title>
        <authorList>
            <person name="Gardiner D.M."/>
        </authorList>
    </citation>
    <scope>NUCLEOTIDE SEQUENCE [LARGE SCALE GENOMIC DNA]</scope>
    <source>
        <strain evidence="14 15">FIESC_28</strain>
    </source>
</reference>
<dbReference type="RefSeq" id="XP_031011931.1">
    <property type="nucleotide sequence ID" value="XM_031164035.1"/>
</dbReference>
<feature type="binding site" evidence="12">
    <location>
        <begin position="216"/>
        <end position="217"/>
    </location>
    <ligand>
        <name>substrate</name>
    </ligand>
</feature>
<dbReference type="Proteomes" id="UP000253153">
    <property type="component" value="Unassembled WGS sequence"/>
</dbReference>
<evidence type="ECO:0000256" key="5">
    <source>
        <dbReference type="ARBA" id="ARBA00017446"/>
    </source>
</evidence>
<feature type="binding site" evidence="12">
    <location>
        <position position="466"/>
    </location>
    <ligand>
        <name>substrate</name>
    </ligand>
</feature>
<feature type="binding site" evidence="13">
    <location>
        <position position="177"/>
    </location>
    <ligand>
        <name>Mg(2+)</name>
        <dbReference type="ChEBI" id="CHEBI:18420"/>
    </ligand>
</feature>
<sequence>MASQNMANPAVSPDIEDELFQKEVEAVKTWWSDSRWRHTKRPFTAEQIVSKRGYLPVDYASNAQAKKLWKILEHRFENRDASYTYGCLEPTMVTQMAKYLDTVYVSGWQSSSTASASDEPGPDLADYPYTTVPNKVAHLFMAQLFHDRKQRQERLSVPKEQRANLLNIDYLRPIIADADTGHGGLTAVMKLTKLFIEKGAAGIHIEDQAPGTKKCGHMAGKVLVPIQEHINRLVAIRAQADIMGSDLLAIARTDAEAATLISTNIDPRDHAFILGSTNPTLKPLNDLMIAAEATGKSGAELQRIEDEWLAKANLSRFDDAVAAAIDAGSFSDKAGLKKDYIAKAKGRSNLEARAIARQILGQDIFFDWDAPRTREGYFRLKGGCDCAVNRAIAYAPYCDAIWMESKLPDFAQAKEFAEGVHAVWPEKKLAYNLSPSFNWKTAMPRDEQETYIRRLATLGYCWQFITLAGLHTTALISDQFAKAYSTVGMRAYGELVQEPEMDQKVDVVKHQKWSGATYVDELQKMVTGGISSTAAMGAGVTEDQFK</sequence>
<dbReference type="InterPro" id="IPR018523">
    <property type="entry name" value="Isocitrate_lyase_ph_CS"/>
</dbReference>
<dbReference type="FunFam" id="1.10.10.850:FF:000001">
    <property type="entry name" value="Isocitrate lyase"/>
    <property type="match status" value="1"/>
</dbReference>
<dbReference type="GO" id="GO:0046872">
    <property type="term" value="F:metal ion binding"/>
    <property type="evidence" value="ECO:0007669"/>
    <property type="project" value="UniProtKB-KW"/>
</dbReference>
<organism evidence="14 15">
    <name type="scientific">Fusarium coffeatum</name>
    <dbReference type="NCBI Taxonomy" id="231269"/>
    <lineage>
        <taxon>Eukaryota</taxon>
        <taxon>Fungi</taxon>
        <taxon>Dikarya</taxon>
        <taxon>Ascomycota</taxon>
        <taxon>Pezizomycotina</taxon>
        <taxon>Sordariomycetes</taxon>
        <taxon>Hypocreomycetidae</taxon>
        <taxon>Hypocreales</taxon>
        <taxon>Nectriaceae</taxon>
        <taxon>Fusarium</taxon>
        <taxon>Fusarium incarnatum-equiseti species complex</taxon>
    </lineage>
</organism>
<evidence type="ECO:0000256" key="8">
    <source>
        <dbReference type="ARBA" id="ARBA00023239"/>
    </source>
</evidence>
<dbReference type="GO" id="GO:0046421">
    <property type="term" value="F:methylisocitrate lyase activity"/>
    <property type="evidence" value="ECO:0007669"/>
    <property type="project" value="UniProtKB-EC"/>
</dbReference>
<evidence type="ECO:0000256" key="7">
    <source>
        <dbReference type="ARBA" id="ARBA00022532"/>
    </source>
</evidence>
<name>A0A366QZM1_9HYPO</name>
<proteinExistence type="inferred from homology"/>
<feature type="binding site" evidence="12">
    <location>
        <position position="252"/>
    </location>
    <ligand>
        <name>substrate</name>
    </ligand>
</feature>
<dbReference type="GO" id="GO:0006099">
    <property type="term" value="P:tricarboxylic acid cycle"/>
    <property type="evidence" value="ECO:0007669"/>
    <property type="project" value="UniProtKB-KW"/>
</dbReference>
<evidence type="ECO:0000256" key="4">
    <source>
        <dbReference type="ARBA" id="ARBA00011881"/>
    </source>
</evidence>
<keyword evidence="7" id="KW-0816">Tricarboxylic acid cycle</keyword>
<comment type="cofactor">
    <cofactor evidence="13">
        <name>Mg(2+)</name>
        <dbReference type="ChEBI" id="CHEBI:18420"/>
    </cofactor>
    <text evidence="13">Can also use Mn(2+) ion.</text>
</comment>
<comment type="catalytic activity">
    <reaction evidence="9">
        <text>D-threo-isocitrate = glyoxylate + succinate</text>
        <dbReference type="Rhea" id="RHEA:13245"/>
        <dbReference type="ChEBI" id="CHEBI:15562"/>
        <dbReference type="ChEBI" id="CHEBI:30031"/>
        <dbReference type="ChEBI" id="CHEBI:36655"/>
        <dbReference type="EC" id="4.1.3.1"/>
    </reaction>
</comment>
<dbReference type="Gene3D" id="3.20.20.60">
    <property type="entry name" value="Phosphoenolpyruvate-binding domains"/>
    <property type="match status" value="1"/>
</dbReference>
<protein>
    <recommendedName>
        <fullName evidence="5 10">Isocitrate lyase</fullName>
    </recommendedName>
</protein>
<keyword evidence="13" id="KW-0460">Magnesium</keyword>
<gene>
    <name evidence="14" type="ORF">FIESC28_09900</name>
</gene>
<comment type="catalytic activity">
    <reaction evidence="1">
        <text>(2S,3R)-3-hydroxybutane-1,2,3-tricarboxylate = pyruvate + succinate</text>
        <dbReference type="Rhea" id="RHEA:16809"/>
        <dbReference type="ChEBI" id="CHEBI:15361"/>
        <dbReference type="ChEBI" id="CHEBI:30031"/>
        <dbReference type="ChEBI" id="CHEBI:57429"/>
        <dbReference type="EC" id="4.1.3.30"/>
    </reaction>
</comment>
<evidence type="ECO:0000313" key="15">
    <source>
        <dbReference type="Proteomes" id="UP000253153"/>
    </source>
</evidence>
<dbReference type="GO" id="GO:0004451">
    <property type="term" value="F:isocitrate lyase activity"/>
    <property type="evidence" value="ECO:0007669"/>
    <property type="project" value="UniProtKB-EC"/>
</dbReference>
<evidence type="ECO:0000313" key="14">
    <source>
        <dbReference type="EMBL" id="RBR09450.1"/>
    </source>
</evidence>
<evidence type="ECO:0000256" key="2">
    <source>
        <dbReference type="ARBA" id="ARBA00004793"/>
    </source>
</evidence>
<dbReference type="InterPro" id="IPR040442">
    <property type="entry name" value="Pyrv_kinase-like_dom_sf"/>
</dbReference>
<comment type="pathway">
    <text evidence="2">Carbohydrate metabolism; glyoxylate cycle; (S)-malate from isocitrate: step 1/2.</text>
</comment>
<evidence type="ECO:0000256" key="12">
    <source>
        <dbReference type="PIRSR" id="PIRSR001362-2"/>
    </source>
</evidence>
<dbReference type="PANTHER" id="PTHR21631">
    <property type="entry name" value="ISOCITRATE LYASE/MALATE SYNTHASE"/>
    <property type="match status" value="1"/>
</dbReference>
<dbReference type="GO" id="GO:0006097">
    <property type="term" value="P:glyoxylate cycle"/>
    <property type="evidence" value="ECO:0007669"/>
    <property type="project" value="UniProtKB-KW"/>
</dbReference>
<evidence type="ECO:0000256" key="11">
    <source>
        <dbReference type="PIRSR" id="PIRSR001362-1"/>
    </source>
</evidence>
<comment type="similarity">
    <text evidence="3 10">Belongs to the isocitrate lyase/PEP mutase superfamily. Isocitrate lyase family.</text>
</comment>
<feature type="binding site" evidence="12">
    <location>
        <begin position="106"/>
        <end position="108"/>
    </location>
    <ligand>
        <name>substrate</name>
    </ligand>
</feature>
<dbReference type="InterPro" id="IPR015813">
    <property type="entry name" value="Pyrv/PenolPyrv_kinase-like_dom"/>
</dbReference>
<keyword evidence="8 10" id="KW-0456">Lyase</keyword>
<comment type="caution">
    <text evidence="14">The sequence shown here is derived from an EMBL/GenBank/DDBJ whole genome shotgun (WGS) entry which is preliminary data.</text>
</comment>
<dbReference type="GeneID" id="41999331"/>
<dbReference type="SUPFAM" id="SSF51621">
    <property type="entry name" value="Phosphoenolpyruvate/pyruvate domain"/>
    <property type="match status" value="1"/>
</dbReference>
<keyword evidence="15" id="KW-1185">Reference proteome</keyword>
<dbReference type="Gene3D" id="1.10.10.850">
    <property type="match status" value="1"/>
</dbReference>